<keyword evidence="2" id="KW-1185">Reference proteome</keyword>
<gene>
    <name evidence="1" type="ORF">BDR25DRAFT_41267</name>
</gene>
<comment type="caution">
    <text evidence="1">The sequence shown here is derived from an EMBL/GenBank/DDBJ whole genome shotgun (WGS) entry which is preliminary data.</text>
</comment>
<evidence type="ECO:0000313" key="2">
    <source>
        <dbReference type="Proteomes" id="UP000799755"/>
    </source>
</evidence>
<organism evidence="1 2">
    <name type="scientific">Lindgomyces ingoldianus</name>
    <dbReference type="NCBI Taxonomy" id="673940"/>
    <lineage>
        <taxon>Eukaryota</taxon>
        <taxon>Fungi</taxon>
        <taxon>Dikarya</taxon>
        <taxon>Ascomycota</taxon>
        <taxon>Pezizomycotina</taxon>
        <taxon>Dothideomycetes</taxon>
        <taxon>Pleosporomycetidae</taxon>
        <taxon>Pleosporales</taxon>
        <taxon>Lindgomycetaceae</taxon>
        <taxon>Lindgomyces</taxon>
    </lineage>
</organism>
<evidence type="ECO:0000313" key="1">
    <source>
        <dbReference type="EMBL" id="KAF2476807.1"/>
    </source>
</evidence>
<reference evidence="1" key="1">
    <citation type="journal article" date="2020" name="Stud. Mycol.">
        <title>101 Dothideomycetes genomes: a test case for predicting lifestyles and emergence of pathogens.</title>
        <authorList>
            <person name="Haridas S."/>
            <person name="Albert R."/>
            <person name="Binder M."/>
            <person name="Bloem J."/>
            <person name="Labutti K."/>
            <person name="Salamov A."/>
            <person name="Andreopoulos B."/>
            <person name="Baker S."/>
            <person name="Barry K."/>
            <person name="Bills G."/>
            <person name="Bluhm B."/>
            <person name="Cannon C."/>
            <person name="Castanera R."/>
            <person name="Culley D."/>
            <person name="Daum C."/>
            <person name="Ezra D."/>
            <person name="Gonzalez J."/>
            <person name="Henrissat B."/>
            <person name="Kuo A."/>
            <person name="Liang C."/>
            <person name="Lipzen A."/>
            <person name="Lutzoni F."/>
            <person name="Magnuson J."/>
            <person name="Mondo S."/>
            <person name="Nolan M."/>
            <person name="Ohm R."/>
            <person name="Pangilinan J."/>
            <person name="Park H.-J."/>
            <person name="Ramirez L."/>
            <person name="Alfaro M."/>
            <person name="Sun H."/>
            <person name="Tritt A."/>
            <person name="Yoshinaga Y."/>
            <person name="Zwiers L.-H."/>
            <person name="Turgeon B."/>
            <person name="Goodwin S."/>
            <person name="Spatafora J."/>
            <person name="Crous P."/>
            <person name="Grigoriev I."/>
        </authorList>
    </citation>
    <scope>NUCLEOTIDE SEQUENCE</scope>
    <source>
        <strain evidence="1">ATCC 200398</strain>
    </source>
</reference>
<sequence>MGISLNSRHDSFSQFPPEQRKKKLWDPSTTLDIINPSKGCLTCVGYAPSCGRRCRNPINQANRASAYRLLEDLSYIDASTTDINAKLHQLAGLTLCLRFHQGQKNDIVKKWCRKIDQQQTASRISIDAKVDPNRIEEQLKDIEGLLAHILYKTKGADEFIFSSPTSQHYRKRYDPQSAQEERAQKQREEETRKSRERERENQQQERVKKEREEKEKKKREEEKMQKEEQQAKDREARERQERNERIRQRAEQARKESERKARELAAKEREEWDKVWLHYVLQWDDIKKKDMKGTSENLRKIIPWPVKSGDWRGVSGPAVEDFFRKAPPQTTSAEKMLAIMKMECLKWHTDRVPRMFGVIEDKNLADLFNTVAQVAIKIRAETGRQRER</sequence>
<dbReference type="Proteomes" id="UP000799755">
    <property type="component" value="Unassembled WGS sequence"/>
</dbReference>
<proteinExistence type="predicted"/>
<protein>
    <submittedName>
        <fullName evidence="1">Uncharacterized protein</fullName>
    </submittedName>
</protein>
<dbReference type="EMBL" id="MU003493">
    <property type="protein sequence ID" value="KAF2476807.1"/>
    <property type="molecule type" value="Genomic_DNA"/>
</dbReference>
<name>A0ACB6RCH9_9PLEO</name>
<accession>A0ACB6RCH9</accession>